<proteinExistence type="predicted"/>
<name>A0A7T4N5W7_9BURK</name>
<dbReference type="KEGG" id="pgis:I6I06_23895"/>
<dbReference type="RefSeq" id="WP_042325178.1">
    <property type="nucleotide sequence ID" value="NZ_CP066076.1"/>
</dbReference>
<dbReference type="EMBL" id="CP066076">
    <property type="protein sequence ID" value="QQC65846.1"/>
    <property type="molecule type" value="Genomic_DNA"/>
</dbReference>
<reference evidence="1 2" key="1">
    <citation type="submission" date="2020-12" db="EMBL/GenBank/DDBJ databases">
        <title>FDA dAtabase for Regulatory Grade micrObial Sequences (FDA-ARGOS): Supporting development and validation of Infectious Disease Dx tests.</title>
        <authorList>
            <person name="Nelson B."/>
            <person name="Plummer A."/>
            <person name="Tallon L."/>
            <person name="Sadzewicz L."/>
            <person name="Zhao X."/>
            <person name="Boylan J."/>
            <person name="Ott S."/>
            <person name="Bowen H."/>
            <person name="Vavikolanu K."/>
            <person name="Mehta A."/>
            <person name="Aluvathingal J."/>
            <person name="Nadendla S."/>
            <person name="Myers T."/>
            <person name="Yan Y."/>
            <person name="Sichtig H."/>
        </authorList>
    </citation>
    <scope>NUCLEOTIDE SEQUENCE [LARGE SCALE GENOMIC DNA]</scope>
    <source>
        <strain evidence="1 2">FDAARGOS_1049</strain>
    </source>
</reference>
<protein>
    <submittedName>
        <fullName evidence="1">Uncharacterized protein</fullName>
    </submittedName>
</protein>
<gene>
    <name evidence="1" type="ORF">I6I06_23895</name>
</gene>
<dbReference type="AlphaFoldDB" id="A0A7T4N5W7"/>
<accession>A0A7T4N5W7</accession>
<organism evidence="1 2">
    <name type="scientific">Paraburkholderia ginsengisoli</name>
    <dbReference type="NCBI Taxonomy" id="311231"/>
    <lineage>
        <taxon>Bacteria</taxon>
        <taxon>Pseudomonadati</taxon>
        <taxon>Pseudomonadota</taxon>
        <taxon>Betaproteobacteria</taxon>
        <taxon>Burkholderiales</taxon>
        <taxon>Burkholderiaceae</taxon>
        <taxon>Paraburkholderia</taxon>
    </lineage>
</organism>
<keyword evidence="2" id="KW-1185">Reference proteome</keyword>
<sequence>MESENATEYLLERAAIMEFDGGLKRYEAEYFAIVATWRFCYRTGAREPESLNYKYHSRGFTGDEPREPGERKE</sequence>
<evidence type="ECO:0000313" key="1">
    <source>
        <dbReference type="EMBL" id="QQC65846.1"/>
    </source>
</evidence>
<dbReference type="Proteomes" id="UP000595610">
    <property type="component" value="Chromosome 2"/>
</dbReference>
<evidence type="ECO:0000313" key="2">
    <source>
        <dbReference type="Proteomes" id="UP000595610"/>
    </source>
</evidence>